<evidence type="ECO:0000256" key="8">
    <source>
        <dbReference type="SAM" id="MobiDB-lite"/>
    </source>
</evidence>
<feature type="region of interest" description="Disordered" evidence="8">
    <location>
        <begin position="698"/>
        <end position="718"/>
    </location>
</feature>
<evidence type="ECO:0000313" key="11">
    <source>
        <dbReference type="Proteomes" id="UP000483261"/>
    </source>
</evidence>
<dbReference type="GO" id="GO:0022857">
    <property type="term" value="F:transmembrane transporter activity"/>
    <property type="evidence" value="ECO:0007669"/>
    <property type="project" value="InterPro"/>
</dbReference>
<dbReference type="PANTHER" id="PTHR30047">
    <property type="entry name" value="HIGH-AFFINITY CHOLINE TRANSPORT PROTEIN-RELATED"/>
    <property type="match status" value="1"/>
</dbReference>
<gene>
    <name evidence="10" type="ORF">G5C66_00390</name>
</gene>
<keyword evidence="11" id="KW-1185">Reference proteome</keyword>
<sequence>MPETIDPTRTPLGEPAAAPDEIPSTKPELNKTVFFGSAGVVVAFTLFALLAPDTAGTAIGHVVGWISKYFGWWYFALAAALIAFVLFICLSRHGRVRLGPEESRPEYSMFTWTAMLFAAGIGADLMFYSVAEPVSQYLTPPTGEGGSVAAAEQAVTWTLFHYGLSGWAMYAVMGMALGYFSFRHGLPLSIRSALYPIFDKRVHGRLGDGIDLAAVLGTIFGIATSLGISIALLNAGLNVLFDIPEGRGAQVGLVVVAVLLGTISAVSGVDKGIRRLSELNVLLSLALMLYVLFSDDTAFLLNSLVMNLGDYLVHLPGMSFDTMPYDTVENGDVGVWKNLWTLFFWAWWVAWSPFVGLFLARISRGRTIRQFLVGVMMIPFGFILLWVSIFGNSALGRIRGGDAEFGEMTNANYAQGFYAFLDNYPGAIALAALATLTGFLYYVTSADSGALVMGNFTSRLPHPMADCSIPVRIFWSFAIGALTLALMFAGGDAWLTTLTNATIIMGLPFSIVLALVAVGLHRSLRLESFKSDSVRYSLPSAISSARLVGATDGNVRPSLAQRLRRSVTYPTAEDTERFIGTVAKPVLDEVAAELCSHGLTSVVQETKAVRGIAGVQIHTDLGDAPAFVYKVTPLPCSAPSFAVGRVTGDVYFRAEVHLAEGTQGYDVNGYSHEQLLGDVLDQYDRHLTYLHLVQQEQLHAEVPENSPSAEDEVSGADR</sequence>
<keyword evidence="5 9" id="KW-0812">Transmembrane</keyword>
<name>A0A6M1R0G8_9ACTN</name>
<proteinExistence type="inferred from homology"/>
<dbReference type="Pfam" id="PF02028">
    <property type="entry name" value="BCCT"/>
    <property type="match status" value="1"/>
</dbReference>
<feature type="transmembrane region" description="Helical" evidence="9">
    <location>
        <begin position="210"/>
        <end position="237"/>
    </location>
</feature>
<evidence type="ECO:0000256" key="5">
    <source>
        <dbReference type="ARBA" id="ARBA00022692"/>
    </source>
</evidence>
<feature type="transmembrane region" description="Helical" evidence="9">
    <location>
        <begin position="339"/>
        <end position="359"/>
    </location>
</feature>
<keyword evidence="6 9" id="KW-1133">Transmembrane helix</keyword>
<evidence type="ECO:0000256" key="9">
    <source>
        <dbReference type="SAM" id="Phobius"/>
    </source>
</evidence>
<organism evidence="10 11">
    <name type="scientific">Nocardioides turkmenicus</name>
    <dbReference type="NCBI Taxonomy" id="2711220"/>
    <lineage>
        <taxon>Bacteria</taxon>
        <taxon>Bacillati</taxon>
        <taxon>Actinomycetota</taxon>
        <taxon>Actinomycetes</taxon>
        <taxon>Propionibacteriales</taxon>
        <taxon>Nocardioidaceae</taxon>
        <taxon>Nocardioides</taxon>
    </lineage>
</organism>
<feature type="transmembrane region" description="Helical" evidence="9">
    <location>
        <begin position="33"/>
        <end position="51"/>
    </location>
</feature>
<evidence type="ECO:0000256" key="6">
    <source>
        <dbReference type="ARBA" id="ARBA00022989"/>
    </source>
</evidence>
<evidence type="ECO:0000256" key="3">
    <source>
        <dbReference type="ARBA" id="ARBA00022448"/>
    </source>
</evidence>
<feature type="transmembrane region" description="Helical" evidence="9">
    <location>
        <begin position="71"/>
        <end position="90"/>
    </location>
</feature>
<accession>A0A6M1R0G8</accession>
<feature type="transmembrane region" description="Helical" evidence="9">
    <location>
        <begin position="473"/>
        <end position="495"/>
    </location>
</feature>
<dbReference type="NCBIfam" id="NF007399">
    <property type="entry name" value="PRK09928.1"/>
    <property type="match status" value="1"/>
</dbReference>
<evidence type="ECO:0000256" key="4">
    <source>
        <dbReference type="ARBA" id="ARBA00022475"/>
    </source>
</evidence>
<dbReference type="PANTHER" id="PTHR30047:SF7">
    <property type="entry name" value="HIGH-AFFINITY CHOLINE TRANSPORT PROTEIN"/>
    <property type="match status" value="1"/>
</dbReference>
<feature type="transmembrane region" description="Helical" evidence="9">
    <location>
        <begin position="281"/>
        <end position="301"/>
    </location>
</feature>
<keyword evidence="7 9" id="KW-0472">Membrane</keyword>
<keyword evidence="3" id="KW-0813">Transport</keyword>
<dbReference type="GO" id="GO:0005886">
    <property type="term" value="C:plasma membrane"/>
    <property type="evidence" value="ECO:0007669"/>
    <property type="project" value="UniProtKB-SubCell"/>
</dbReference>
<dbReference type="AlphaFoldDB" id="A0A6M1R0G8"/>
<dbReference type="NCBIfam" id="TIGR00842">
    <property type="entry name" value="bcct"/>
    <property type="match status" value="1"/>
</dbReference>
<feature type="transmembrane region" description="Helical" evidence="9">
    <location>
        <begin position="249"/>
        <end position="269"/>
    </location>
</feature>
<dbReference type="Proteomes" id="UP000483261">
    <property type="component" value="Unassembled WGS sequence"/>
</dbReference>
<evidence type="ECO:0000256" key="2">
    <source>
        <dbReference type="ARBA" id="ARBA00005658"/>
    </source>
</evidence>
<feature type="transmembrane region" description="Helical" evidence="9">
    <location>
        <begin position="110"/>
        <end position="131"/>
    </location>
</feature>
<feature type="region of interest" description="Disordered" evidence="8">
    <location>
        <begin position="1"/>
        <end position="21"/>
    </location>
</feature>
<dbReference type="RefSeq" id="WP_165108614.1">
    <property type="nucleotide sequence ID" value="NZ_JAALAA010000001.1"/>
</dbReference>
<dbReference type="InterPro" id="IPR000060">
    <property type="entry name" value="BCCT_transptr"/>
</dbReference>
<evidence type="ECO:0000256" key="7">
    <source>
        <dbReference type="ARBA" id="ARBA00023136"/>
    </source>
</evidence>
<feature type="transmembrane region" description="Helical" evidence="9">
    <location>
        <begin position="427"/>
        <end position="452"/>
    </location>
</feature>
<comment type="caution">
    <text evidence="10">The sequence shown here is derived from an EMBL/GenBank/DDBJ whole genome shotgun (WGS) entry which is preliminary data.</text>
</comment>
<feature type="transmembrane region" description="Helical" evidence="9">
    <location>
        <begin position="371"/>
        <end position="389"/>
    </location>
</feature>
<feature type="transmembrane region" description="Helical" evidence="9">
    <location>
        <begin position="501"/>
        <end position="520"/>
    </location>
</feature>
<feature type="compositionally biased region" description="Acidic residues" evidence="8">
    <location>
        <begin position="709"/>
        <end position="718"/>
    </location>
</feature>
<reference evidence="10 11" key="1">
    <citation type="submission" date="2020-02" db="EMBL/GenBank/DDBJ databases">
        <title>Whole-genome analyses of novel actinobacteria.</title>
        <authorList>
            <person name="Sahin N."/>
        </authorList>
    </citation>
    <scope>NUCLEOTIDE SEQUENCE [LARGE SCALE GENOMIC DNA]</scope>
    <source>
        <strain evidence="10 11">KC13</strain>
    </source>
</reference>
<evidence type="ECO:0000313" key="10">
    <source>
        <dbReference type="EMBL" id="NGN91198.1"/>
    </source>
</evidence>
<comment type="subcellular location">
    <subcellularLocation>
        <location evidence="1">Cell membrane</location>
        <topology evidence="1">Multi-pass membrane protein</topology>
    </subcellularLocation>
</comment>
<keyword evidence="4" id="KW-1003">Cell membrane</keyword>
<comment type="similarity">
    <text evidence="2">Belongs to the BCCT transporter (TC 2.A.15) family.</text>
</comment>
<dbReference type="EMBL" id="JAALAA010000001">
    <property type="protein sequence ID" value="NGN91198.1"/>
    <property type="molecule type" value="Genomic_DNA"/>
</dbReference>
<evidence type="ECO:0000256" key="1">
    <source>
        <dbReference type="ARBA" id="ARBA00004651"/>
    </source>
</evidence>
<feature type="transmembrane region" description="Helical" evidence="9">
    <location>
        <begin position="164"/>
        <end position="182"/>
    </location>
</feature>
<protein>
    <submittedName>
        <fullName evidence="10">BCCT family transporter</fullName>
    </submittedName>
</protein>